<dbReference type="PANTHER" id="PTHR31542:SF1">
    <property type="entry name" value="LARGE RIBOSOMAL SUBUNIT PROTEIN ML50"/>
    <property type="match status" value="1"/>
</dbReference>
<protein>
    <recommendedName>
        <fullName evidence="6">Large ribosomal subunit protein mL50</fullName>
    </recommendedName>
    <alternativeName>
        <fullName evidence="7">39S ribosomal protein L50, mitochondrial</fullName>
    </alternativeName>
</protein>
<name>A0AAJ6YLI1_9HYME</name>
<dbReference type="GO" id="GO:0005762">
    <property type="term" value="C:mitochondrial large ribosomal subunit"/>
    <property type="evidence" value="ECO:0007669"/>
    <property type="project" value="TreeGrafter"/>
</dbReference>
<evidence type="ECO:0000256" key="7">
    <source>
        <dbReference type="ARBA" id="ARBA00035398"/>
    </source>
</evidence>
<dbReference type="InterPro" id="IPR018305">
    <property type="entry name" value="Ribosomal_m50"/>
</dbReference>
<gene>
    <name evidence="9" type="primary">LOC105364071</name>
</gene>
<accession>A0AAJ6YLI1</accession>
<dbReference type="KEGG" id="csol:105364071"/>
<dbReference type="Proteomes" id="UP000695007">
    <property type="component" value="Unplaced"/>
</dbReference>
<dbReference type="PANTHER" id="PTHR31542">
    <property type="entry name" value="39A RIBOSOMAL PROTEIN L50, MITOCHONDRIAL"/>
    <property type="match status" value="1"/>
</dbReference>
<keyword evidence="4" id="KW-0496">Mitochondrion</keyword>
<evidence type="ECO:0000313" key="9">
    <source>
        <dbReference type="RefSeq" id="XP_011500268.1"/>
    </source>
</evidence>
<evidence type="ECO:0000256" key="4">
    <source>
        <dbReference type="ARBA" id="ARBA00023128"/>
    </source>
</evidence>
<evidence type="ECO:0000256" key="1">
    <source>
        <dbReference type="ARBA" id="ARBA00004173"/>
    </source>
</evidence>
<evidence type="ECO:0000256" key="3">
    <source>
        <dbReference type="ARBA" id="ARBA00022980"/>
    </source>
</evidence>
<comment type="subcellular location">
    <subcellularLocation>
        <location evidence="1">Mitochondrion</location>
    </subcellularLocation>
</comment>
<dbReference type="AlphaFoldDB" id="A0AAJ6YLI1"/>
<evidence type="ECO:0000256" key="2">
    <source>
        <dbReference type="ARBA" id="ARBA00008860"/>
    </source>
</evidence>
<keyword evidence="3 9" id="KW-0689">Ribosomal protein</keyword>
<organism evidence="8 9">
    <name type="scientific">Ceratosolen solmsi marchali</name>
    <dbReference type="NCBI Taxonomy" id="326594"/>
    <lineage>
        <taxon>Eukaryota</taxon>
        <taxon>Metazoa</taxon>
        <taxon>Ecdysozoa</taxon>
        <taxon>Arthropoda</taxon>
        <taxon>Hexapoda</taxon>
        <taxon>Insecta</taxon>
        <taxon>Pterygota</taxon>
        <taxon>Neoptera</taxon>
        <taxon>Endopterygota</taxon>
        <taxon>Hymenoptera</taxon>
        <taxon>Apocrita</taxon>
        <taxon>Proctotrupomorpha</taxon>
        <taxon>Chalcidoidea</taxon>
        <taxon>Agaonidae</taxon>
        <taxon>Agaoninae</taxon>
        <taxon>Ceratosolen</taxon>
    </lineage>
</organism>
<dbReference type="GeneID" id="105364071"/>
<reference evidence="9" key="1">
    <citation type="submission" date="2025-08" db="UniProtKB">
        <authorList>
            <consortium name="RefSeq"/>
        </authorList>
    </citation>
    <scope>IDENTIFICATION</scope>
</reference>
<keyword evidence="8" id="KW-1185">Reference proteome</keyword>
<comment type="similarity">
    <text evidence="2">Belongs to the mitochondrion-specific ribosomal protein mL50 family.</text>
</comment>
<sequence>MAAFTRHACLGGVLTRWQPMLSSTTMLIIPSRGSKIKKPPQKPKKKPTIESVMASIEAKGFLRSYKPYQPNQNVSERLDRICEMENISTNDMTSIEDMDLRFKLFTKCNEEFKHCIPNSKLVEIRTIGDLRVFYQTPVITTTPYDALKNLDLPPNLHVQQDYVRFHPETDKLFNGKTAFPRSATFVTGLKYKTKYPEYIPEKPWPIHLKYDLHGNKID</sequence>
<proteinExistence type="inferred from homology"/>
<dbReference type="CTD" id="54534"/>
<evidence type="ECO:0000313" key="8">
    <source>
        <dbReference type="Proteomes" id="UP000695007"/>
    </source>
</evidence>
<keyword evidence="5" id="KW-0687">Ribonucleoprotein</keyword>
<evidence type="ECO:0000256" key="5">
    <source>
        <dbReference type="ARBA" id="ARBA00023274"/>
    </source>
</evidence>
<dbReference type="RefSeq" id="XP_011500268.1">
    <property type="nucleotide sequence ID" value="XM_011501966.1"/>
</dbReference>
<evidence type="ECO:0000256" key="6">
    <source>
        <dbReference type="ARBA" id="ARBA00035183"/>
    </source>
</evidence>
<dbReference type="Pfam" id="PF10501">
    <property type="entry name" value="Ribosomal_L50"/>
    <property type="match status" value="1"/>
</dbReference>